<sequence>MRSLLTLAALIAMPAAAQDLAPLPPEMPWQGANEALVAKPGSRWITPAEAANFDRTPDYAATRAFAEKLVAASPLLKLEVFGRSPEGRDLYFIRASKGPGRPVVLAQAGIHAGEIDGKDAGLMLLRDIAFGGKAALLDKADLVLVPIFNVDGHERASRYSRPNQRGPIVQGWRTTAQNLNLNRDYLKADAPEMQAMLGLIRRLDPVLYLDLHVTDGVDYQYDITYDFNGLYGRYAASPAIGRWLDSRLRPAFDRDLTAAGHVPALYIDALDNRALGKGIAHNADAPRFSTGWGDVARVPTVLLETHSLKNYRRRVLGTYVFIETALRTAGDEAAALRRAIASDRAARPTTIVTAWKDDPAPLFTMDFKGIAQETYRSPASGREEVRWTGRPVQLKVPVMGQSPAARVTLPRAWWIPASATAIQKAAGLQGLKMEVIDRPREIELDMARVLDPKLGAANEGHVPLSGRIVHERRRVTMPAGSVRVPADQPLALVAAALLEPESEDGAVAWNLTPAMLMRTEYIEGYAIAPLADAMLAKDPKLKAEFEAKLAADPKFAGDGQARLAWFYERTPYFDDRYLLYPVGRELR</sequence>
<accession>A0A2A4B0J9</accession>
<evidence type="ECO:0000256" key="2">
    <source>
        <dbReference type="ARBA" id="ARBA00005988"/>
    </source>
</evidence>
<keyword evidence="6" id="KW-0645">Protease</keyword>
<organism evidence="6 7">
    <name type="scientific">Sphingomonas spermidinifaciens</name>
    <dbReference type="NCBI Taxonomy" id="1141889"/>
    <lineage>
        <taxon>Bacteria</taxon>
        <taxon>Pseudomonadati</taxon>
        <taxon>Pseudomonadota</taxon>
        <taxon>Alphaproteobacteria</taxon>
        <taxon>Sphingomonadales</taxon>
        <taxon>Sphingomonadaceae</taxon>
        <taxon>Sphingomonas</taxon>
    </lineage>
</organism>
<dbReference type="GO" id="GO:0005615">
    <property type="term" value="C:extracellular space"/>
    <property type="evidence" value="ECO:0007669"/>
    <property type="project" value="TreeGrafter"/>
</dbReference>
<dbReference type="SUPFAM" id="SSF53187">
    <property type="entry name" value="Zn-dependent exopeptidases"/>
    <property type="match status" value="1"/>
</dbReference>
<keyword evidence="6" id="KW-0121">Carboxypeptidase</keyword>
<dbReference type="Pfam" id="PF00246">
    <property type="entry name" value="Peptidase_M14"/>
    <property type="match status" value="1"/>
</dbReference>
<comment type="caution">
    <text evidence="6">The sequence shown here is derived from an EMBL/GenBank/DDBJ whole genome shotgun (WGS) entry which is preliminary data.</text>
</comment>
<evidence type="ECO:0000256" key="3">
    <source>
        <dbReference type="PROSITE-ProRule" id="PRU01379"/>
    </source>
</evidence>
<evidence type="ECO:0000256" key="4">
    <source>
        <dbReference type="SAM" id="SignalP"/>
    </source>
</evidence>
<feature type="domain" description="Peptidase M14" evidence="5">
    <location>
        <begin position="55"/>
        <end position="329"/>
    </location>
</feature>
<comment type="caution">
    <text evidence="3">Lacks conserved residue(s) required for the propagation of feature annotation.</text>
</comment>
<dbReference type="EMBL" id="NWMW01000002">
    <property type="protein sequence ID" value="PCD02713.1"/>
    <property type="molecule type" value="Genomic_DNA"/>
</dbReference>
<name>A0A2A4B0J9_9SPHN</name>
<dbReference type="Proteomes" id="UP000218366">
    <property type="component" value="Unassembled WGS sequence"/>
</dbReference>
<gene>
    <name evidence="6" type="ORF">COC42_15135</name>
</gene>
<feature type="chain" id="PRO_5012517222" evidence="4">
    <location>
        <begin position="18"/>
        <end position="587"/>
    </location>
</feature>
<dbReference type="GO" id="GO:0008270">
    <property type="term" value="F:zinc ion binding"/>
    <property type="evidence" value="ECO:0007669"/>
    <property type="project" value="InterPro"/>
</dbReference>
<comment type="similarity">
    <text evidence="2 3">Belongs to the peptidase M14 family.</text>
</comment>
<feature type="signal peptide" evidence="4">
    <location>
        <begin position="1"/>
        <end position="17"/>
    </location>
</feature>
<dbReference type="InterPro" id="IPR000834">
    <property type="entry name" value="Peptidase_M14"/>
</dbReference>
<dbReference type="Gene3D" id="3.40.630.10">
    <property type="entry name" value="Zn peptidases"/>
    <property type="match status" value="1"/>
</dbReference>
<evidence type="ECO:0000259" key="5">
    <source>
        <dbReference type="PROSITE" id="PS52035"/>
    </source>
</evidence>
<dbReference type="CDD" id="cd06241">
    <property type="entry name" value="M14-like"/>
    <property type="match status" value="1"/>
</dbReference>
<comment type="cofactor">
    <cofactor evidence="1">
        <name>Zn(2+)</name>
        <dbReference type="ChEBI" id="CHEBI:29105"/>
    </cofactor>
</comment>
<keyword evidence="4" id="KW-0732">Signal</keyword>
<dbReference type="AlphaFoldDB" id="A0A2A4B0J9"/>
<dbReference type="RefSeq" id="WP_096344089.1">
    <property type="nucleotide sequence ID" value="NZ_NWMW01000002.1"/>
</dbReference>
<protein>
    <submittedName>
        <fullName evidence="6">Carboxypeptidase</fullName>
    </submittedName>
</protein>
<reference evidence="6 7" key="1">
    <citation type="submission" date="2017-09" db="EMBL/GenBank/DDBJ databases">
        <title>Sphingomonas spermidinifaciens 9NM-10, whole genome shotgun sequence.</title>
        <authorList>
            <person name="Feng G."/>
            <person name="Zhu H."/>
        </authorList>
    </citation>
    <scope>NUCLEOTIDE SEQUENCE [LARGE SCALE GENOMIC DNA]</scope>
    <source>
        <strain evidence="6 7">9NM-10</strain>
    </source>
</reference>
<keyword evidence="7" id="KW-1185">Reference proteome</keyword>
<evidence type="ECO:0000256" key="1">
    <source>
        <dbReference type="ARBA" id="ARBA00001947"/>
    </source>
</evidence>
<dbReference type="GO" id="GO:0004181">
    <property type="term" value="F:metallocarboxypeptidase activity"/>
    <property type="evidence" value="ECO:0007669"/>
    <property type="project" value="InterPro"/>
</dbReference>
<evidence type="ECO:0000313" key="6">
    <source>
        <dbReference type="EMBL" id="PCD02713.1"/>
    </source>
</evidence>
<dbReference type="GO" id="GO:0006508">
    <property type="term" value="P:proteolysis"/>
    <property type="evidence" value="ECO:0007669"/>
    <property type="project" value="InterPro"/>
</dbReference>
<dbReference type="PANTHER" id="PTHR11705:SF145">
    <property type="entry name" value="PEPTIDASE M14 CARBOXYPEPTIDASE A DOMAIN-CONTAINING PROTEIN"/>
    <property type="match status" value="1"/>
</dbReference>
<dbReference type="SMART" id="SM00631">
    <property type="entry name" value="Zn_pept"/>
    <property type="match status" value="1"/>
</dbReference>
<dbReference type="PROSITE" id="PS52035">
    <property type="entry name" value="PEPTIDASE_M14"/>
    <property type="match status" value="1"/>
</dbReference>
<evidence type="ECO:0000313" key="7">
    <source>
        <dbReference type="Proteomes" id="UP000218366"/>
    </source>
</evidence>
<dbReference type="OrthoDB" id="9767214at2"/>
<dbReference type="PANTHER" id="PTHR11705">
    <property type="entry name" value="PROTEASE FAMILY M14 CARBOXYPEPTIDASE A,B"/>
    <property type="match status" value="1"/>
</dbReference>
<proteinExistence type="inferred from homology"/>
<keyword evidence="6" id="KW-0378">Hydrolase</keyword>